<comment type="caution">
    <text evidence="1">The sequence shown here is derived from an EMBL/GenBank/DDBJ whole genome shotgun (WGS) entry which is preliminary data.</text>
</comment>
<dbReference type="EMBL" id="JAMSHJ010000001">
    <property type="protein sequence ID" value="KAI5448204.1"/>
    <property type="molecule type" value="Genomic_DNA"/>
</dbReference>
<dbReference type="Gramene" id="Psat01G0557700-T1">
    <property type="protein sequence ID" value="KAI5448204.1"/>
    <property type="gene ID" value="KIW84_015577"/>
</dbReference>
<dbReference type="Proteomes" id="UP001058974">
    <property type="component" value="Chromosome 1"/>
</dbReference>
<dbReference type="AlphaFoldDB" id="A0A9D5H151"/>
<evidence type="ECO:0000313" key="2">
    <source>
        <dbReference type="Proteomes" id="UP001058974"/>
    </source>
</evidence>
<evidence type="ECO:0000313" key="1">
    <source>
        <dbReference type="EMBL" id="KAI5448204.1"/>
    </source>
</evidence>
<sequence length="215" mass="24411">MDKHMVDEHSHSNNILKNKRAGMARMIRKCILDQKKAKRLKTMHKENGSPSDIIHDKEVSSVRSPLSKFYANIPSQGRGISSSVQHSLPNSILNTFTSTTDNIISSRVSRRSIDKLGVNLNRRFDTIITNISLTSSNSSQLPDFQTNELFEDDSTDDHMNGDYKETIVNQDGYLVYRRRDNGHKVVKNGIEIDNRNVVPYNAKLLLKSIAHISME</sequence>
<organism evidence="1 2">
    <name type="scientific">Pisum sativum</name>
    <name type="common">Garden pea</name>
    <name type="synonym">Lathyrus oleraceus</name>
    <dbReference type="NCBI Taxonomy" id="3888"/>
    <lineage>
        <taxon>Eukaryota</taxon>
        <taxon>Viridiplantae</taxon>
        <taxon>Streptophyta</taxon>
        <taxon>Embryophyta</taxon>
        <taxon>Tracheophyta</taxon>
        <taxon>Spermatophyta</taxon>
        <taxon>Magnoliopsida</taxon>
        <taxon>eudicotyledons</taxon>
        <taxon>Gunneridae</taxon>
        <taxon>Pentapetalae</taxon>
        <taxon>rosids</taxon>
        <taxon>fabids</taxon>
        <taxon>Fabales</taxon>
        <taxon>Fabaceae</taxon>
        <taxon>Papilionoideae</taxon>
        <taxon>50 kb inversion clade</taxon>
        <taxon>NPAAA clade</taxon>
        <taxon>Hologalegina</taxon>
        <taxon>IRL clade</taxon>
        <taxon>Fabeae</taxon>
        <taxon>Lathyrus</taxon>
    </lineage>
</organism>
<proteinExistence type="predicted"/>
<reference evidence="1 2" key="1">
    <citation type="journal article" date="2022" name="Nat. Genet.">
        <title>Improved pea reference genome and pan-genome highlight genomic features and evolutionary characteristics.</title>
        <authorList>
            <person name="Yang T."/>
            <person name="Liu R."/>
            <person name="Luo Y."/>
            <person name="Hu S."/>
            <person name="Wang D."/>
            <person name="Wang C."/>
            <person name="Pandey M.K."/>
            <person name="Ge S."/>
            <person name="Xu Q."/>
            <person name="Li N."/>
            <person name="Li G."/>
            <person name="Huang Y."/>
            <person name="Saxena R.K."/>
            <person name="Ji Y."/>
            <person name="Li M."/>
            <person name="Yan X."/>
            <person name="He Y."/>
            <person name="Liu Y."/>
            <person name="Wang X."/>
            <person name="Xiang C."/>
            <person name="Varshney R.K."/>
            <person name="Ding H."/>
            <person name="Gao S."/>
            <person name="Zong X."/>
        </authorList>
    </citation>
    <scope>NUCLEOTIDE SEQUENCE [LARGE SCALE GENOMIC DNA]</scope>
    <source>
        <strain evidence="1 2">cv. Zhongwan 6</strain>
    </source>
</reference>
<keyword evidence="2" id="KW-1185">Reference proteome</keyword>
<protein>
    <submittedName>
        <fullName evidence="1">Uncharacterized protein</fullName>
    </submittedName>
</protein>
<gene>
    <name evidence="1" type="ORF">KIW84_015577</name>
</gene>
<accession>A0A9D5H151</accession>
<name>A0A9D5H151_PEA</name>